<dbReference type="Gene3D" id="1.10.10.10">
    <property type="entry name" value="Winged helix-like DNA-binding domain superfamily/Winged helix DNA-binding domain"/>
    <property type="match status" value="1"/>
</dbReference>
<dbReference type="SUPFAM" id="SSF48008">
    <property type="entry name" value="GntR ligand-binding domain-like"/>
    <property type="match status" value="1"/>
</dbReference>
<keyword evidence="1" id="KW-0805">Transcription regulation</keyword>
<dbReference type="PANTHER" id="PTHR43537">
    <property type="entry name" value="TRANSCRIPTIONAL REGULATOR, GNTR FAMILY"/>
    <property type="match status" value="1"/>
</dbReference>
<feature type="region of interest" description="Disordered" evidence="4">
    <location>
        <begin position="1"/>
        <end position="22"/>
    </location>
</feature>
<dbReference type="InterPro" id="IPR000524">
    <property type="entry name" value="Tscrpt_reg_HTH_GntR"/>
</dbReference>
<dbReference type="InterPro" id="IPR036390">
    <property type="entry name" value="WH_DNA-bd_sf"/>
</dbReference>
<accession>A0ABN2MTR4</accession>
<dbReference type="PROSITE" id="PS50949">
    <property type="entry name" value="HTH_GNTR"/>
    <property type="match status" value="1"/>
</dbReference>
<dbReference type="SMART" id="SM00895">
    <property type="entry name" value="FCD"/>
    <property type="match status" value="1"/>
</dbReference>
<evidence type="ECO:0000256" key="3">
    <source>
        <dbReference type="ARBA" id="ARBA00023163"/>
    </source>
</evidence>
<keyword evidence="2" id="KW-0238">DNA-binding</keyword>
<feature type="domain" description="HTH gntR-type" evidence="5">
    <location>
        <begin position="25"/>
        <end position="93"/>
    </location>
</feature>
<dbReference type="SUPFAM" id="SSF46785">
    <property type="entry name" value="Winged helix' DNA-binding domain"/>
    <property type="match status" value="1"/>
</dbReference>
<evidence type="ECO:0000313" key="7">
    <source>
        <dbReference type="Proteomes" id="UP001500449"/>
    </source>
</evidence>
<dbReference type="Proteomes" id="UP001500449">
    <property type="component" value="Unassembled WGS sequence"/>
</dbReference>
<dbReference type="Pfam" id="PF07729">
    <property type="entry name" value="FCD"/>
    <property type="match status" value="1"/>
</dbReference>
<dbReference type="InterPro" id="IPR036388">
    <property type="entry name" value="WH-like_DNA-bd_sf"/>
</dbReference>
<dbReference type="InterPro" id="IPR011711">
    <property type="entry name" value="GntR_C"/>
</dbReference>
<gene>
    <name evidence="6" type="ORF">GCM10009836_12100</name>
</gene>
<sequence length="287" mass="30454">MTDSAAPGTRRPAPTVGLSPIPGKDRAAREIVASLRGDIAAGRLPRGARLPGERDLARHFGVSQPTVREAVRALDLMGLVDVRHGSGVYVTADVGAFLDTSLRTLMQVERVGIVEVLDLRTLLGGYSARRAAEHATEEEIARMTALLDRSDAPPHGATVREIATAPAAFQIAVSAAAHDPLLLAIESVLVKVTVQLQLTAFDGRGRDFWLERVSAFRTDRRRLLAFVTAHDGEGATTAMQLYLRTQFAQFTADPALAALGVADPLAVASRLDVDLPPLGGPPRPAAG</sequence>
<comment type="caution">
    <text evidence="6">The sequence shown here is derived from an EMBL/GenBank/DDBJ whole genome shotgun (WGS) entry which is preliminary data.</text>
</comment>
<dbReference type="EMBL" id="BAAAQK010000003">
    <property type="protein sequence ID" value="GAA1835305.1"/>
    <property type="molecule type" value="Genomic_DNA"/>
</dbReference>
<dbReference type="CDD" id="cd07377">
    <property type="entry name" value="WHTH_GntR"/>
    <property type="match status" value="1"/>
</dbReference>
<keyword evidence="7" id="KW-1185">Reference proteome</keyword>
<evidence type="ECO:0000256" key="1">
    <source>
        <dbReference type="ARBA" id="ARBA00023015"/>
    </source>
</evidence>
<evidence type="ECO:0000313" key="6">
    <source>
        <dbReference type="EMBL" id="GAA1835305.1"/>
    </source>
</evidence>
<name>A0ABN2MTR4_9PSEU</name>
<organism evidence="6 7">
    <name type="scientific">Pseudonocardia ailaonensis</name>
    <dbReference type="NCBI Taxonomy" id="367279"/>
    <lineage>
        <taxon>Bacteria</taxon>
        <taxon>Bacillati</taxon>
        <taxon>Actinomycetota</taxon>
        <taxon>Actinomycetes</taxon>
        <taxon>Pseudonocardiales</taxon>
        <taxon>Pseudonocardiaceae</taxon>
        <taxon>Pseudonocardia</taxon>
    </lineage>
</organism>
<dbReference type="SMART" id="SM00345">
    <property type="entry name" value="HTH_GNTR"/>
    <property type="match status" value="1"/>
</dbReference>
<evidence type="ECO:0000256" key="2">
    <source>
        <dbReference type="ARBA" id="ARBA00023125"/>
    </source>
</evidence>
<reference evidence="6 7" key="1">
    <citation type="journal article" date="2019" name="Int. J. Syst. Evol. Microbiol.">
        <title>The Global Catalogue of Microorganisms (GCM) 10K type strain sequencing project: providing services to taxonomists for standard genome sequencing and annotation.</title>
        <authorList>
            <consortium name="The Broad Institute Genomics Platform"/>
            <consortium name="The Broad Institute Genome Sequencing Center for Infectious Disease"/>
            <person name="Wu L."/>
            <person name="Ma J."/>
        </authorList>
    </citation>
    <scope>NUCLEOTIDE SEQUENCE [LARGE SCALE GENOMIC DNA]</scope>
    <source>
        <strain evidence="6 7">JCM 16009</strain>
    </source>
</reference>
<dbReference type="Gene3D" id="1.20.120.530">
    <property type="entry name" value="GntR ligand-binding domain-like"/>
    <property type="match status" value="1"/>
</dbReference>
<dbReference type="InterPro" id="IPR008920">
    <property type="entry name" value="TF_FadR/GntR_C"/>
</dbReference>
<dbReference type="PANTHER" id="PTHR43537:SF5">
    <property type="entry name" value="UXU OPERON TRANSCRIPTIONAL REGULATOR"/>
    <property type="match status" value="1"/>
</dbReference>
<proteinExistence type="predicted"/>
<evidence type="ECO:0000256" key="4">
    <source>
        <dbReference type="SAM" id="MobiDB-lite"/>
    </source>
</evidence>
<protein>
    <recommendedName>
        <fullName evidence="5">HTH gntR-type domain-containing protein</fullName>
    </recommendedName>
</protein>
<evidence type="ECO:0000259" key="5">
    <source>
        <dbReference type="PROSITE" id="PS50949"/>
    </source>
</evidence>
<keyword evidence="3" id="KW-0804">Transcription</keyword>
<dbReference type="Pfam" id="PF00392">
    <property type="entry name" value="GntR"/>
    <property type="match status" value="1"/>
</dbReference>
<dbReference type="RefSeq" id="WP_344413200.1">
    <property type="nucleotide sequence ID" value="NZ_BAAAQK010000003.1"/>
</dbReference>
<dbReference type="PRINTS" id="PR00035">
    <property type="entry name" value="HTHGNTR"/>
</dbReference>